<keyword evidence="3" id="KW-1185">Reference proteome</keyword>
<dbReference type="EMBL" id="BAAFJT010000002">
    <property type="protein sequence ID" value="GAB0183862.1"/>
    <property type="molecule type" value="Genomic_DNA"/>
</dbReference>
<proteinExistence type="predicted"/>
<name>A0ABC9WHS9_GRUJA</name>
<accession>A0ABC9WHS9</accession>
<feature type="region of interest" description="Disordered" evidence="1">
    <location>
        <begin position="1"/>
        <end position="28"/>
    </location>
</feature>
<sequence length="72" mass="8111">MENCSSGTDTAQAPCEETDTRKREEKAMPPYFCTSPLLQTEGYAAQQANIPPTKKILRIRWLLDDPIAPFQP</sequence>
<evidence type="ECO:0000313" key="2">
    <source>
        <dbReference type="EMBL" id="GAB0183862.1"/>
    </source>
</evidence>
<organism evidence="2 3">
    <name type="scientific">Grus japonensis</name>
    <name type="common">Japanese crane</name>
    <name type="synonym">Red-crowned crane</name>
    <dbReference type="NCBI Taxonomy" id="30415"/>
    <lineage>
        <taxon>Eukaryota</taxon>
        <taxon>Metazoa</taxon>
        <taxon>Chordata</taxon>
        <taxon>Craniata</taxon>
        <taxon>Vertebrata</taxon>
        <taxon>Euteleostomi</taxon>
        <taxon>Archelosauria</taxon>
        <taxon>Archosauria</taxon>
        <taxon>Dinosauria</taxon>
        <taxon>Saurischia</taxon>
        <taxon>Theropoda</taxon>
        <taxon>Coelurosauria</taxon>
        <taxon>Aves</taxon>
        <taxon>Neognathae</taxon>
        <taxon>Neoaves</taxon>
        <taxon>Gruiformes</taxon>
        <taxon>Gruidae</taxon>
        <taxon>Grus</taxon>
    </lineage>
</organism>
<protein>
    <submittedName>
        <fullName evidence="2">Uncharacterized protein</fullName>
    </submittedName>
</protein>
<feature type="compositionally biased region" description="Basic and acidic residues" evidence="1">
    <location>
        <begin position="18"/>
        <end position="27"/>
    </location>
</feature>
<dbReference type="Proteomes" id="UP001623348">
    <property type="component" value="Unassembled WGS sequence"/>
</dbReference>
<reference evidence="2 3" key="1">
    <citation type="submission" date="2024-06" db="EMBL/GenBank/DDBJ databases">
        <title>The draft genome of Grus japonensis, version 3.</title>
        <authorList>
            <person name="Nabeshima K."/>
            <person name="Suzuki S."/>
            <person name="Onuma M."/>
        </authorList>
    </citation>
    <scope>NUCLEOTIDE SEQUENCE [LARGE SCALE GENOMIC DNA]</scope>
    <source>
        <strain evidence="2 3">451A</strain>
    </source>
</reference>
<evidence type="ECO:0000256" key="1">
    <source>
        <dbReference type="SAM" id="MobiDB-lite"/>
    </source>
</evidence>
<comment type="caution">
    <text evidence="2">The sequence shown here is derived from an EMBL/GenBank/DDBJ whole genome shotgun (WGS) entry which is preliminary data.</text>
</comment>
<gene>
    <name evidence="2" type="ORF">GRJ2_000851500</name>
</gene>
<evidence type="ECO:0000313" key="3">
    <source>
        <dbReference type="Proteomes" id="UP001623348"/>
    </source>
</evidence>
<feature type="compositionally biased region" description="Polar residues" evidence="1">
    <location>
        <begin position="1"/>
        <end position="11"/>
    </location>
</feature>
<dbReference type="AlphaFoldDB" id="A0ABC9WHS9"/>